<evidence type="ECO:0000256" key="4">
    <source>
        <dbReference type="ARBA" id="ARBA00022475"/>
    </source>
</evidence>
<dbReference type="GO" id="GO:0006955">
    <property type="term" value="P:immune response"/>
    <property type="evidence" value="ECO:0007669"/>
    <property type="project" value="InterPro"/>
</dbReference>
<dbReference type="CDD" id="cd10579">
    <property type="entry name" value="TNFRSF6"/>
    <property type="match status" value="1"/>
</dbReference>
<evidence type="ECO:0000259" key="21">
    <source>
        <dbReference type="PROSITE" id="PS50017"/>
    </source>
</evidence>
<dbReference type="SUPFAM" id="SSF57586">
    <property type="entry name" value="TNF receptor-like"/>
    <property type="match status" value="1"/>
</dbReference>
<keyword evidence="12" id="KW-0564">Palmitate</keyword>
<dbReference type="EMBL" id="JBBHLL010000172">
    <property type="protein sequence ID" value="KAK7811512.1"/>
    <property type="molecule type" value="Genomic_DNA"/>
</dbReference>
<dbReference type="GO" id="GO:0045121">
    <property type="term" value="C:membrane raft"/>
    <property type="evidence" value="ECO:0007669"/>
    <property type="project" value="UniProtKB-SubCell"/>
</dbReference>
<evidence type="ECO:0000256" key="3">
    <source>
        <dbReference type="ARBA" id="ARBA00015761"/>
    </source>
</evidence>
<dbReference type="GO" id="GO:0006924">
    <property type="term" value="P:activation-induced cell death of T cells"/>
    <property type="evidence" value="ECO:0007669"/>
    <property type="project" value="TreeGrafter"/>
</dbReference>
<dbReference type="CDD" id="cd08316">
    <property type="entry name" value="Death_FAS_TNFRSF6"/>
    <property type="match status" value="1"/>
</dbReference>
<dbReference type="GO" id="GO:0097049">
    <property type="term" value="P:motor neuron apoptotic process"/>
    <property type="evidence" value="ECO:0007669"/>
    <property type="project" value="TreeGrafter"/>
</dbReference>
<evidence type="ECO:0000256" key="8">
    <source>
        <dbReference type="ARBA" id="ARBA00022737"/>
    </source>
</evidence>
<evidence type="ECO:0000313" key="24">
    <source>
        <dbReference type="Proteomes" id="UP001488838"/>
    </source>
</evidence>
<dbReference type="GO" id="GO:0031265">
    <property type="term" value="C:CD95 death-inducing signaling complex"/>
    <property type="evidence" value="ECO:0007669"/>
    <property type="project" value="TreeGrafter"/>
</dbReference>
<dbReference type="InterPro" id="IPR033999">
    <property type="entry name" value="TNFRSF6_N"/>
</dbReference>
<keyword evidence="16" id="KW-0449">Lipoprotein</keyword>
<reference evidence="23 24" key="1">
    <citation type="journal article" date="2023" name="bioRxiv">
        <title>Conserved and derived expression patterns and positive selection on dental genes reveal complex evolutionary context of ever-growing rodent molars.</title>
        <authorList>
            <person name="Calamari Z.T."/>
            <person name="Song A."/>
            <person name="Cohen E."/>
            <person name="Akter M."/>
            <person name="Roy R.D."/>
            <person name="Hallikas O."/>
            <person name="Christensen M.M."/>
            <person name="Li P."/>
            <person name="Marangoni P."/>
            <person name="Jernvall J."/>
            <person name="Klein O.D."/>
        </authorList>
    </citation>
    <scope>NUCLEOTIDE SEQUENCE [LARGE SCALE GENOMIC DNA]</scope>
    <source>
        <strain evidence="23">V071</strain>
    </source>
</reference>
<evidence type="ECO:0000256" key="9">
    <source>
        <dbReference type="ARBA" id="ARBA00022860"/>
    </source>
</evidence>
<evidence type="ECO:0000256" key="1">
    <source>
        <dbReference type="ARBA" id="ARBA00004251"/>
    </source>
</evidence>
<evidence type="ECO:0000256" key="10">
    <source>
        <dbReference type="ARBA" id="ARBA00022989"/>
    </source>
</evidence>
<evidence type="ECO:0000256" key="18">
    <source>
        <dbReference type="ARBA" id="ARBA00032338"/>
    </source>
</evidence>
<dbReference type="GO" id="GO:0009897">
    <property type="term" value="C:external side of plasma membrane"/>
    <property type="evidence" value="ECO:0007669"/>
    <property type="project" value="TreeGrafter"/>
</dbReference>
<evidence type="ECO:0000256" key="5">
    <source>
        <dbReference type="ARBA" id="ARBA00022692"/>
    </source>
</evidence>
<dbReference type="GO" id="GO:0005516">
    <property type="term" value="F:calmodulin binding"/>
    <property type="evidence" value="ECO:0007669"/>
    <property type="project" value="UniProtKB-KW"/>
</dbReference>
<keyword evidence="10" id="KW-1133">Transmembrane helix</keyword>
<feature type="repeat" description="TNFR-Cys" evidence="20">
    <location>
        <begin position="55"/>
        <end position="98"/>
    </location>
</feature>
<proteinExistence type="predicted"/>
<dbReference type="PROSITE" id="PS50050">
    <property type="entry name" value="TNFR_NGFR_2"/>
    <property type="match status" value="2"/>
</dbReference>
<dbReference type="InterPro" id="IPR001368">
    <property type="entry name" value="TNFR/NGFR_Cys_rich_reg"/>
</dbReference>
<comment type="subcellular location">
    <subcellularLocation>
        <location evidence="1">Cell membrane</location>
        <topology evidence="1">Single-pass type I membrane protein</topology>
    </subcellularLocation>
    <subcellularLocation>
        <location evidence="2">Membrane raft</location>
    </subcellularLocation>
</comment>
<organism evidence="23 24">
    <name type="scientific">Myodes glareolus</name>
    <name type="common">Bank vole</name>
    <name type="synonym">Clethrionomys glareolus</name>
    <dbReference type="NCBI Taxonomy" id="447135"/>
    <lineage>
        <taxon>Eukaryota</taxon>
        <taxon>Metazoa</taxon>
        <taxon>Chordata</taxon>
        <taxon>Craniata</taxon>
        <taxon>Vertebrata</taxon>
        <taxon>Euteleostomi</taxon>
        <taxon>Mammalia</taxon>
        <taxon>Eutheria</taxon>
        <taxon>Euarchontoglires</taxon>
        <taxon>Glires</taxon>
        <taxon>Rodentia</taxon>
        <taxon>Myomorpha</taxon>
        <taxon>Muroidea</taxon>
        <taxon>Cricetidae</taxon>
        <taxon>Arvicolinae</taxon>
        <taxon>Myodes</taxon>
    </lineage>
</organism>
<accession>A0AAW0IB00</accession>
<feature type="domain" description="Death" evidence="21">
    <location>
        <begin position="182"/>
        <end position="248"/>
    </location>
</feature>
<comment type="caution">
    <text evidence="23">The sequence shown here is derived from an EMBL/GenBank/DDBJ whole genome shotgun (WGS) entry which is preliminary data.</text>
</comment>
<evidence type="ECO:0000256" key="6">
    <source>
        <dbReference type="ARBA" id="ARBA00022703"/>
    </source>
</evidence>
<sequence length="264" mass="30385">MSVKLSLIVQKDYIMGANFAVNHASLVGHTKHPEKWGERKYLDCTTSGGKPICSACEEGKEYMDKKHYSDKCRRCTFCDGEHGLEVETNCTRTQNTKCKCKSNFYCNAPVCEHCDPCVSCEHGILERCTSTSNTKCKQESTRYHFLWPCIVVLVLGILFDVDLHKYILHIAEEMSLDQVMTFVRKNGMSEVMIDEIKNDNLQHTAEQKIQLLRRWYQTHGRRDAFRTLIKGLRKMKCYALADRIQAIIQADLENATADTRIENE</sequence>
<dbReference type="PROSITE" id="PS50017">
    <property type="entry name" value="DEATH_DOMAIN"/>
    <property type="match status" value="1"/>
</dbReference>
<dbReference type="AlphaFoldDB" id="A0AAW0IB00"/>
<dbReference type="PANTHER" id="PTHR46874:SF1">
    <property type="entry name" value="TUMOR NECROSIS FACTOR RECEPTOR SUPERFAMILY MEMBER 6"/>
    <property type="match status" value="1"/>
</dbReference>
<dbReference type="Pfam" id="PF00020">
    <property type="entry name" value="TNFR_c6"/>
    <property type="match status" value="1"/>
</dbReference>
<dbReference type="Gene3D" id="1.10.533.10">
    <property type="entry name" value="Death Domain, Fas"/>
    <property type="match status" value="1"/>
</dbReference>
<keyword evidence="8" id="KW-0677">Repeat</keyword>
<keyword evidence="9" id="KW-0112">Calmodulin-binding</keyword>
<keyword evidence="11" id="KW-0472">Membrane</keyword>
<dbReference type="GO" id="GO:0043066">
    <property type="term" value="P:negative regulation of apoptotic process"/>
    <property type="evidence" value="ECO:0007669"/>
    <property type="project" value="TreeGrafter"/>
</dbReference>
<evidence type="ECO:0000259" key="22">
    <source>
        <dbReference type="PROSITE" id="PS50050"/>
    </source>
</evidence>
<dbReference type="GO" id="GO:0032872">
    <property type="term" value="P:regulation of stress-activated MAPK cascade"/>
    <property type="evidence" value="ECO:0007669"/>
    <property type="project" value="TreeGrafter"/>
</dbReference>
<dbReference type="Gene3D" id="2.10.50.10">
    <property type="entry name" value="Tumor Necrosis Factor Receptor, subunit A, domain 2"/>
    <property type="match status" value="2"/>
</dbReference>
<evidence type="ECO:0000256" key="16">
    <source>
        <dbReference type="ARBA" id="ARBA00023288"/>
    </source>
</evidence>
<evidence type="ECO:0000256" key="13">
    <source>
        <dbReference type="ARBA" id="ARBA00023157"/>
    </source>
</evidence>
<evidence type="ECO:0000256" key="12">
    <source>
        <dbReference type="ARBA" id="ARBA00023139"/>
    </source>
</evidence>
<keyword evidence="13" id="KW-1015">Disulfide bond</keyword>
<feature type="domain" description="TNFR-Cys" evidence="22">
    <location>
        <begin position="99"/>
        <end position="136"/>
    </location>
</feature>
<dbReference type="PANTHER" id="PTHR46874">
    <property type="entry name" value="TUMOR NECROSIS FACTOR RECEPTOR SUPERFAMILY MEMBER 6"/>
    <property type="match status" value="1"/>
</dbReference>
<keyword evidence="14" id="KW-0675">Receptor</keyword>
<feature type="repeat" description="TNFR-Cys" evidence="20">
    <location>
        <begin position="99"/>
        <end position="136"/>
    </location>
</feature>
<dbReference type="GO" id="GO:0097192">
    <property type="term" value="P:extrinsic apoptotic signaling pathway in absence of ligand"/>
    <property type="evidence" value="ECO:0007669"/>
    <property type="project" value="TreeGrafter"/>
</dbReference>
<dbReference type="SMART" id="SM00208">
    <property type="entry name" value="TNFR"/>
    <property type="match status" value="2"/>
</dbReference>
<dbReference type="GO" id="GO:0005031">
    <property type="term" value="F:tumor necrosis factor receptor activity"/>
    <property type="evidence" value="ECO:0007669"/>
    <property type="project" value="TreeGrafter"/>
</dbReference>
<dbReference type="Pfam" id="PF00531">
    <property type="entry name" value="Death"/>
    <property type="match status" value="1"/>
</dbReference>
<keyword evidence="15" id="KW-0325">Glycoprotein</keyword>
<dbReference type="GO" id="GO:0097527">
    <property type="term" value="P:necroptotic signaling pathway"/>
    <property type="evidence" value="ECO:0007669"/>
    <property type="project" value="TreeGrafter"/>
</dbReference>
<dbReference type="Proteomes" id="UP001488838">
    <property type="component" value="Unassembled WGS sequence"/>
</dbReference>
<evidence type="ECO:0000256" key="17">
    <source>
        <dbReference type="ARBA" id="ARBA00030181"/>
    </source>
</evidence>
<dbReference type="InterPro" id="IPR000488">
    <property type="entry name" value="Death_dom"/>
</dbReference>
<evidence type="ECO:0000256" key="11">
    <source>
        <dbReference type="ARBA" id="ARBA00023136"/>
    </source>
</evidence>
<feature type="domain" description="TNFR-Cys" evidence="22">
    <location>
        <begin position="55"/>
        <end position="98"/>
    </location>
</feature>
<gene>
    <name evidence="23" type="ORF">U0070_008713</name>
</gene>
<evidence type="ECO:0000313" key="23">
    <source>
        <dbReference type="EMBL" id="KAK7811512.1"/>
    </source>
</evidence>
<evidence type="ECO:0000256" key="7">
    <source>
        <dbReference type="ARBA" id="ARBA00022729"/>
    </source>
</evidence>
<evidence type="ECO:0000256" key="15">
    <source>
        <dbReference type="ARBA" id="ARBA00023180"/>
    </source>
</evidence>
<keyword evidence="7" id="KW-0732">Signal</keyword>
<keyword evidence="24" id="KW-1185">Reference proteome</keyword>
<evidence type="ECO:0000256" key="2">
    <source>
        <dbReference type="ARBA" id="ARBA00004285"/>
    </source>
</evidence>
<dbReference type="InterPro" id="IPR008063">
    <property type="entry name" value="Fas_rcpt"/>
</dbReference>
<dbReference type="SUPFAM" id="SSF47986">
    <property type="entry name" value="DEATH domain"/>
    <property type="match status" value="1"/>
</dbReference>
<dbReference type="PRINTS" id="PR01680">
    <property type="entry name" value="TNFACTORR6"/>
</dbReference>
<comment type="caution">
    <text evidence="20">Lacks conserved residue(s) required for the propagation of feature annotation.</text>
</comment>
<keyword evidence="5" id="KW-0812">Transmembrane</keyword>
<keyword evidence="4" id="KW-1003">Cell membrane</keyword>
<evidence type="ECO:0000256" key="19">
    <source>
        <dbReference type="ARBA" id="ARBA00032502"/>
    </source>
</evidence>
<protein>
    <recommendedName>
        <fullName evidence="3">Tumor necrosis factor receptor superfamily member 6</fullName>
    </recommendedName>
    <alternativeName>
        <fullName evidence="18">Apo-1 antigen</fullName>
    </alternativeName>
    <alternativeName>
        <fullName evidence="19">Apoptosis-mediating surface antigen FAS</fullName>
    </alternativeName>
    <alternativeName>
        <fullName evidence="17">FASLG receptor</fullName>
    </alternativeName>
</protein>
<keyword evidence="6" id="KW-0053">Apoptosis</keyword>
<dbReference type="InterPro" id="IPR033998">
    <property type="entry name" value="TNFRSF6_death"/>
</dbReference>
<name>A0AAW0IB00_MYOGA</name>
<dbReference type="InterPro" id="IPR011029">
    <property type="entry name" value="DEATH-like_dom_sf"/>
</dbReference>
<evidence type="ECO:0000256" key="20">
    <source>
        <dbReference type="PROSITE-ProRule" id="PRU00206"/>
    </source>
</evidence>
<dbReference type="SMART" id="SM00005">
    <property type="entry name" value="DEATH"/>
    <property type="match status" value="1"/>
</dbReference>
<evidence type="ECO:0000256" key="14">
    <source>
        <dbReference type="ARBA" id="ARBA00023170"/>
    </source>
</evidence>